<protein>
    <submittedName>
        <fullName evidence="2">Autotransporter-associated beta strand repeat-containing protein</fullName>
    </submittedName>
</protein>
<dbReference type="AlphaFoldDB" id="A0A285J2N0"/>
<dbReference type="Proteomes" id="UP000219612">
    <property type="component" value="Unassembled WGS sequence"/>
</dbReference>
<dbReference type="SUPFAM" id="SSF51126">
    <property type="entry name" value="Pectin lyase-like"/>
    <property type="match status" value="1"/>
</dbReference>
<keyword evidence="1" id="KW-0732">Signal</keyword>
<organism evidence="2 3">
    <name type="scientific">Paractinoplanes atraurantiacus</name>
    <dbReference type="NCBI Taxonomy" id="1036182"/>
    <lineage>
        <taxon>Bacteria</taxon>
        <taxon>Bacillati</taxon>
        <taxon>Actinomycetota</taxon>
        <taxon>Actinomycetes</taxon>
        <taxon>Micromonosporales</taxon>
        <taxon>Micromonosporaceae</taxon>
        <taxon>Paractinoplanes</taxon>
    </lineage>
</organism>
<dbReference type="NCBIfam" id="TIGR02601">
    <property type="entry name" value="autotrns_rpt"/>
    <property type="match status" value="1"/>
</dbReference>
<sequence>MAVSLDGAGTWRNDIDGPGRLVKSGSGSLTLIGANSYRGGTTPTAGTLVAASPCALGTGSLLVAGGTLRAASAVRVRGSYKHSAGTLSVQAGSAVKVSGGLTIGRDTTLEVAGPVVISARRVSGRFARVVVKPGCRAHVTYTRTTVAVTIRPA</sequence>
<dbReference type="EMBL" id="OBDY01000015">
    <property type="protein sequence ID" value="SNY54468.1"/>
    <property type="molecule type" value="Genomic_DNA"/>
</dbReference>
<dbReference type="RefSeq" id="WP_245923451.1">
    <property type="nucleotide sequence ID" value="NZ_OBDY01000015.1"/>
</dbReference>
<proteinExistence type="predicted"/>
<keyword evidence="3" id="KW-1185">Reference proteome</keyword>
<evidence type="ECO:0000313" key="3">
    <source>
        <dbReference type="Proteomes" id="UP000219612"/>
    </source>
</evidence>
<evidence type="ECO:0000313" key="2">
    <source>
        <dbReference type="EMBL" id="SNY54468.1"/>
    </source>
</evidence>
<name>A0A285J2N0_9ACTN</name>
<accession>A0A285J2N0</accession>
<reference evidence="2 3" key="1">
    <citation type="submission" date="2017-09" db="EMBL/GenBank/DDBJ databases">
        <authorList>
            <person name="Ehlers B."/>
            <person name="Leendertz F.H."/>
        </authorList>
    </citation>
    <scope>NUCLEOTIDE SEQUENCE [LARGE SCALE GENOMIC DNA]</scope>
    <source>
        <strain evidence="2 3">CGMCC 4.6857</strain>
    </source>
</reference>
<dbReference type="InterPro" id="IPR013425">
    <property type="entry name" value="Autotrns_rpt"/>
</dbReference>
<dbReference type="Pfam" id="PF12951">
    <property type="entry name" value="PATR"/>
    <property type="match status" value="1"/>
</dbReference>
<evidence type="ECO:0000256" key="1">
    <source>
        <dbReference type="ARBA" id="ARBA00022729"/>
    </source>
</evidence>
<gene>
    <name evidence="2" type="ORF">SAMN05421748_11580</name>
</gene>
<dbReference type="InterPro" id="IPR011050">
    <property type="entry name" value="Pectin_lyase_fold/virulence"/>
</dbReference>